<accession>A0ACB9HID3</accession>
<keyword evidence="2" id="KW-1185">Reference proteome</keyword>
<organism evidence="1 2">
    <name type="scientific">Smallanthus sonchifolius</name>
    <dbReference type="NCBI Taxonomy" id="185202"/>
    <lineage>
        <taxon>Eukaryota</taxon>
        <taxon>Viridiplantae</taxon>
        <taxon>Streptophyta</taxon>
        <taxon>Embryophyta</taxon>
        <taxon>Tracheophyta</taxon>
        <taxon>Spermatophyta</taxon>
        <taxon>Magnoliopsida</taxon>
        <taxon>eudicotyledons</taxon>
        <taxon>Gunneridae</taxon>
        <taxon>Pentapetalae</taxon>
        <taxon>asterids</taxon>
        <taxon>campanulids</taxon>
        <taxon>Asterales</taxon>
        <taxon>Asteraceae</taxon>
        <taxon>Asteroideae</taxon>
        <taxon>Heliantheae alliance</taxon>
        <taxon>Millerieae</taxon>
        <taxon>Smallanthus</taxon>
    </lineage>
</organism>
<proteinExistence type="predicted"/>
<comment type="caution">
    <text evidence="1">The sequence shown here is derived from an EMBL/GenBank/DDBJ whole genome shotgun (WGS) entry which is preliminary data.</text>
</comment>
<sequence>MNPPLPATYFGNCVGGCIAVEKSSKLTGKEGFVTAAKLIGESLHKTLTGKDGVVKEMESFGDLFSNGIPKTIIGVAGTPKLKFYDLDFGWGKPRKLETISIDYDGSMSMNACKEKSEDVEIGVCLPTTKMASFVRIFEEGLVESYI</sequence>
<name>A0ACB9HID3_9ASTR</name>
<gene>
    <name evidence="1" type="ORF">L1987_38029</name>
</gene>
<protein>
    <submittedName>
        <fullName evidence="1">Uncharacterized protein</fullName>
    </submittedName>
</protein>
<dbReference type="EMBL" id="CM042029">
    <property type="protein sequence ID" value="KAI3795377.1"/>
    <property type="molecule type" value="Genomic_DNA"/>
</dbReference>
<reference evidence="2" key="1">
    <citation type="journal article" date="2022" name="Mol. Ecol. Resour.">
        <title>The genomes of chicory, endive, great burdock and yacon provide insights into Asteraceae palaeo-polyploidization history and plant inulin production.</title>
        <authorList>
            <person name="Fan W."/>
            <person name="Wang S."/>
            <person name="Wang H."/>
            <person name="Wang A."/>
            <person name="Jiang F."/>
            <person name="Liu H."/>
            <person name="Zhao H."/>
            <person name="Xu D."/>
            <person name="Zhang Y."/>
        </authorList>
    </citation>
    <scope>NUCLEOTIDE SEQUENCE [LARGE SCALE GENOMIC DNA]</scope>
    <source>
        <strain evidence="2">cv. Yunnan</strain>
    </source>
</reference>
<reference evidence="1 2" key="2">
    <citation type="journal article" date="2022" name="Mol. Ecol. Resour.">
        <title>The genomes of chicory, endive, great burdock and yacon provide insights into Asteraceae paleo-polyploidization history and plant inulin production.</title>
        <authorList>
            <person name="Fan W."/>
            <person name="Wang S."/>
            <person name="Wang H."/>
            <person name="Wang A."/>
            <person name="Jiang F."/>
            <person name="Liu H."/>
            <person name="Zhao H."/>
            <person name="Xu D."/>
            <person name="Zhang Y."/>
        </authorList>
    </citation>
    <scope>NUCLEOTIDE SEQUENCE [LARGE SCALE GENOMIC DNA]</scope>
    <source>
        <strain evidence="2">cv. Yunnan</strain>
        <tissue evidence="1">Leaves</tissue>
    </source>
</reference>
<evidence type="ECO:0000313" key="2">
    <source>
        <dbReference type="Proteomes" id="UP001056120"/>
    </source>
</evidence>
<dbReference type="Proteomes" id="UP001056120">
    <property type="component" value="Linkage Group LG12"/>
</dbReference>
<evidence type="ECO:0000313" key="1">
    <source>
        <dbReference type="EMBL" id="KAI3795377.1"/>
    </source>
</evidence>